<protein>
    <submittedName>
        <fullName evidence="3">Uncharacterized protein LOC125178711</fullName>
    </submittedName>
</protein>
<gene>
    <name evidence="3" type="primary">LOC125178711</name>
</gene>
<keyword evidence="2" id="KW-1185">Reference proteome</keyword>
<proteinExistence type="predicted"/>
<accession>A0A979FPP9</accession>
<feature type="compositionally biased region" description="Polar residues" evidence="1">
    <location>
        <begin position="297"/>
        <end position="318"/>
    </location>
</feature>
<dbReference type="AlphaFoldDB" id="A0A979FPP9"/>
<feature type="region of interest" description="Disordered" evidence="1">
    <location>
        <begin position="469"/>
        <end position="493"/>
    </location>
</feature>
<sequence length="493" mass="54771">MLLYGTDLVAEDAVSNRDSGTESLRQDWHTTSSCDDTSVFVDSSAIPQRDGPLQEGPFYSVNSIPVFTCERYSLTHRSQPLDAVEQRQAPLVLSSNQVRHTKSSPTNDEKTFKRARRRRLTEAANVTEKILLELTAKRSEISCRGGGRGISLSERRNLLMKQYWNNKDRKLGGRKLHPTHSAEAYVAPSFGANNSLYNVASSNGGVHGRRHSWGCDSVAPVKHFRTQSTQTTSSESESDHMNLGWNSELYSSKLRSPACIIEAVPFQPSLPCSGTSSSRSVNLVFRHEPKTRFPNRGCNQCSERSFKASKTQSSSTDASDALGEEVEETDYPLTDSKTSSKDSNSSPSPLKRQQKKLESQDPNIKNTSQKPYSGSPKSSLKSLSIFSQGYFSFNKQNLGFSPAKRRACSSPLKPSSFREQHTSSSPLRLVGKCSKSLDELSVDLKEGSKHLKRKINFKSIMKDHLSQSCNKLNGDSEDEEELVELEIPGDRNE</sequence>
<evidence type="ECO:0000313" key="2">
    <source>
        <dbReference type="Proteomes" id="UP000694843"/>
    </source>
</evidence>
<dbReference type="Proteomes" id="UP000694843">
    <property type="component" value="Unplaced"/>
</dbReference>
<feature type="compositionally biased region" description="Low complexity" evidence="1">
    <location>
        <begin position="334"/>
        <end position="349"/>
    </location>
</feature>
<evidence type="ECO:0000313" key="3">
    <source>
        <dbReference type="RefSeq" id="XP_047739069.1"/>
    </source>
</evidence>
<feature type="compositionally biased region" description="Acidic residues" evidence="1">
    <location>
        <begin position="475"/>
        <end position="484"/>
    </location>
</feature>
<organism evidence="2 3">
    <name type="scientific">Hyalella azteca</name>
    <name type="common">Amphipod</name>
    <dbReference type="NCBI Taxonomy" id="294128"/>
    <lineage>
        <taxon>Eukaryota</taxon>
        <taxon>Metazoa</taxon>
        <taxon>Ecdysozoa</taxon>
        <taxon>Arthropoda</taxon>
        <taxon>Crustacea</taxon>
        <taxon>Multicrustacea</taxon>
        <taxon>Malacostraca</taxon>
        <taxon>Eumalacostraca</taxon>
        <taxon>Peracarida</taxon>
        <taxon>Amphipoda</taxon>
        <taxon>Senticaudata</taxon>
        <taxon>Talitrida</taxon>
        <taxon>Talitroidea</taxon>
        <taxon>Hyalellidae</taxon>
        <taxon>Hyalella</taxon>
    </lineage>
</organism>
<feature type="region of interest" description="Disordered" evidence="1">
    <location>
        <begin position="294"/>
        <end position="378"/>
    </location>
</feature>
<name>A0A979FPP9_HYAAZ</name>
<evidence type="ECO:0000256" key="1">
    <source>
        <dbReference type="SAM" id="MobiDB-lite"/>
    </source>
</evidence>
<dbReference type="KEGG" id="hazt:125178711"/>
<feature type="compositionally biased region" description="Polar residues" evidence="1">
    <location>
        <begin position="360"/>
        <end position="372"/>
    </location>
</feature>
<dbReference type="GeneID" id="125178711"/>
<feature type="region of interest" description="Disordered" evidence="1">
    <location>
        <begin position="402"/>
        <end position="424"/>
    </location>
</feature>
<dbReference type="RefSeq" id="XP_047739069.1">
    <property type="nucleotide sequence ID" value="XM_047883113.1"/>
</dbReference>
<reference evidence="3" key="1">
    <citation type="submission" date="2025-08" db="UniProtKB">
        <authorList>
            <consortium name="RefSeq"/>
        </authorList>
    </citation>
    <scope>IDENTIFICATION</scope>
    <source>
        <tissue evidence="3">Whole organism</tissue>
    </source>
</reference>